<feature type="domain" description="DUF1508" evidence="1">
    <location>
        <begin position="10"/>
        <end position="41"/>
    </location>
</feature>
<keyword evidence="3" id="KW-1185">Reference proteome</keyword>
<dbReference type="EMBL" id="UXAU01000036">
    <property type="protein sequence ID" value="VDC30315.1"/>
    <property type="molecule type" value="Genomic_DNA"/>
</dbReference>
<evidence type="ECO:0000313" key="2">
    <source>
        <dbReference type="EMBL" id="VDC30315.1"/>
    </source>
</evidence>
<accession>A0A3P5XNK2</accession>
<sequence>MAKRIVFERKDGTWAWQLVADNGNIIAVDGSQGYENQIDARAMADKIIAGSYKDADKFTNPLKTD</sequence>
<dbReference type="RefSeq" id="WP_124092594.1">
    <property type="nucleotide sequence ID" value="NZ_CBCRYA010000027.1"/>
</dbReference>
<evidence type="ECO:0000259" key="1">
    <source>
        <dbReference type="Pfam" id="PF07411"/>
    </source>
</evidence>
<dbReference type="InterPro" id="IPR010879">
    <property type="entry name" value="DUF1508"/>
</dbReference>
<dbReference type="InterPro" id="IPR036913">
    <property type="entry name" value="YegP-like_sf"/>
</dbReference>
<reference evidence="2 3" key="1">
    <citation type="submission" date="2018-11" db="EMBL/GenBank/DDBJ databases">
        <authorList>
            <person name="Criscuolo A."/>
        </authorList>
    </citation>
    <scope>NUCLEOTIDE SEQUENCE [LARGE SCALE GENOMIC DNA]</scope>
    <source>
        <strain evidence="2">AT11b</strain>
    </source>
</reference>
<protein>
    <recommendedName>
        <fullName evidence="1">DUF1508 domain-containing protein</fullName>
    </recommendedName>
</protein>
<proteinExistence type="predicted"/>
<dbReference type="OrthoDB" id="9802792at2"/>
<dbReference type="Gene3D" id="3.30.160.160">
    <property type="entry name" value="YegP-like"/>
    <property type="match status" value="1"/>
</dbReference>
<gene>
    <name evidence="2" type="ORF">PSET11_02475</name>
</gene>
<dbReference type="Proteomes" id="UP000280861">
    <property type="component" value="Unassembled WGS sequence"/>
</dbReference>
<organism evidence="2 3">
    <name type="scientific">Arthrobacter ulcerisalmonis</name>
    <dbReference type="NCBI Taxonomy" id="2483813"/>
    <lineage>
        <taxon>Bacteria</taxon>
        <taxon>Bacillati</taxon>
        <taxon>Actinomycetota</taxon>
        <taxon>Actinomycetes</taxon>
        <taxon>Micrococcales</taxon>
        <taxon>Micrococcaceae</taxon>
        <taxon>Arthrobacter</taxon>
    </lineage>
</organism>
<name>A0A3P5XNK2_9MICC</name>
<dbReference type="AlphaFoldDB" id="A0A3P5XNK2"/>
<evidence type="ECO:0000313" key="3">
    <source>
        <dbReference type="Proteomes" id="UP000280861"/>
    </source>
</evidence>
<dbReference type="Pfam" id="PF07411">
    <property type="entry name" value="DUF1508"/>
    <property type="match status" value="1"/>
</dbReference>
<dbReference type="SUPFAM" id="SSF160113">
    <property type="entry name" value="YegP-like"/>
    <property type="match status" value="1"/>
</dbReference>